<gene>
    <name evidence="1" type="ORF">PVAND_016184</name>
</gene>
<name>A0A9J6BEP9_POLVA</name>
<evidence type="ECO:0000313" key="2">
    <source>
        <dbReference type="Proteomes" id="UP001107558"/>
    </source>
</evidence>
<reference evidence="1" key="1">
    <citation type="submission" date="2021-03" db="EMBL/GenBank/DDBJ databases">
        <title>Chromosome level genome of the anhydrobiotic midge Polypedilum vanderplanki.</title>
        <authorList>
            <person name="Yoshida Y."/>
            <person name="Kikawada T."/>
            <person name="Gusev O."/>
        </authorList>
    </citation>
    <scope>NUCLEOTIDE SEQUENCE</scope>
    <source>
        <strain evidence="1">NIAS01</strain>
        <tissue evidence="1">Whole body or cell culture</tissue>
    </source>
</reference>
<proteinExistence type="predicted"/>
<sequence length="78" mass="9017">MSKRPEYSAKTTLKDPEELRTGKMKEIRQDTAGTLGTPKDLIIEAKDAVVEKIKQVKDGAKEILEYQKLTEFLFNFKW</sequence>
<evidence type="ECO:0000313" key="1">
    <source>
        <dbReference type="EMBL" id="KAG5668237.1"/>
    </source>
</evidence>
<protein>
    <submittedName>
        <fullName evidence="1">Uncharacterized protein</fullName>
    </submittedName>
</protein>
<dbReference type="Proteomes" id="UP001107558">
    <property type="component" value="Chromosome 4"/>
</dbReference>
<accession>A0A9J6BEP9</accession>
<comment type="caution">
    <text evidence="1">The sequence shown here is derived from an EMBL/GenBank/DDBJ whole genome shotgun (WGS) entry which is preliminary data.</text>
</comment>
<organism evidence="1 2">
    <name type="scientific">Polypedilum vanderplanki</name>
    <name type="common">Sleeping chironomid midge</name>
    <dbReference type="NCBI Taxonomy" id="319348"/>
    <lineage>
        <taxon>Eukaryota</taxon>
        <taxon>Metazoa</taxon>
        <taxon>Ecdysozoa</taxon>
        <taxon>Arthropoda</taxon>
        <taxon>Hexapoda</taxon>
        <taxon>Insecta</taxon>
        <taxon>Pterygota</taxon>
        <taxon>Neoptera</taxon>
        <taxon>Endopterygota</taxon>
        <taxon>Diptera</taxon>
        <taxon>Nematocera</taxon>
        <taxon>Chironomoidea</taxon>
        <taxon>Chironomidae</taxon>
        <taxon>Chironominae</taxon>
        <taxon>Polypedilum</taxon>
        <taxon>Polypedilum</taxon>
    </lineage>
</organism>
<dbReference type="EMBL" id="JADBJN010000004">
    <property type="protein sequence ID" value="KAG5668237.1"/>
    <property type="molecule type" value="Genomic_DNA"/>
</dbReference>
<dbReference type="AlphaFoldDB" id="A0A9J6BEP9"/>
<keyword evidence="2" id="KW-1185">Reference proteome</keyword>